<keyword evidence="3 7" id="KW-0812">Transmembrane</keyword>
<evidence type="ECO:0000256" key="7">
    <source>
        <dbReference type="HAMAP-Rule" id="MF_00631"/>
    </source>
</evidence>
<reference evidence="8" key="1">
    <citation type="journal article" date="2021" name="PeerJ">
        <title>Extensive microbial diversity within the chicken gut microbiome revealed by metagenomics and culture.</title>
        <authorList>
            <person name="Gilroy R."/>
            <person name="Ravi A."/>
            <person name="Getino M."/>
            <person name="Pursley I."/>
            <person name="Horton D.L."/>
            <person name="Alikhan N.F."/>
            <person name="Baker D."/>
            <person name="Gharbi K."/>
            <person name="Hall N."/>
            <person name="Watson M."/>
            <person name="Adriaenssens E.M."/>
            <person name="Foster-Nyarko E."/>
            <person name="Jarju S."/>
            <person name="Secka A."/>
            <person name="Antonio M."/>
            <person name="Oren A."/>
            <person name="Chaudhuri R.R."/>
            <person name="La Ragione R."/>
            <person name="Hildebrand F."/>
            <person name="Pallen M.J."/>
        </authorList>
    </citation>
    <scope>NUCLEOTIDE SEQUENCE</scope>
    <source>
        <strain evidence="8">ChiGjej1B1-98</strain>
    </source>
</reference>
<comment type="function">
    <text evidence="7">Involved in cell division.</text>
</comment>
<protein>
    <recommendedName>
        <fullName evidence="7">Cell division protein CrgA</fullName>
    </recommendedName>
</protein>
<comment type="subcellular location">
    <subcellularLocation>
        <location evidence="7">Cell membrane</location>
        <topology evidence="7">Multi-pass membrane protein</topology>
    </subcellularLocation>
</comment>
<keyword evidence="4 7" id="KW-1133">Transmembrane helix</keyword>
<proteinExistence type="inferred from homology"/>
<comment type="similarity">
    <text evidence="7">Belongs to the CrgA family.</text>
</comment>
<dbReference type="HAMAP" id="MF_00631">
    <property type="entry name" value="CrgA"/>
    <property type="match status" value="1"/>
</dbReference>
<dbReference type="GO" id="GO:0005886">
    <property type="term" value="C:plasma membrane"/>
    <property type="evidence" value="ECO:0007669"/>
    <property type="project" value="UniProtKB-SubCell"/>
</dbReference>
<gene>
    <name evidence="7" type="primary">crgA</name>
    <name evidence="8" type="ORF">H9830_08615</name>
</gene>
<keyword evidence="2 7" id="KW-0132">Cell division</keyword>
<evidence type="ECO:0000313" key="8">
    <source>
        <dbReference type="EMBL" id="HIY66322.1"/>
    </source>
</evidence>
<evidence type="ECO:0000313" key="9">
    <source>
        <dbReference type="Proteomes" id="UP000824005"/>
    </source>
</evidence>
<dbReference type="Proteomes" id="UP000824005">
    <property type="component" value="Unassembled WGS sequence"/>
</dbReference>
<organism evidence="8 9">
    <name type="scientific">Candidatus Agrococcus pullicola</name>
    <dbReference type="NCBI Taxonomy" id="2838429"/>
    <lineage>
        <taxon>Bacteria</taxon>
        <taxon>Bacillati</taxon>
        <taxon>Actinomycetota</taxon>
        <taxon>Actinomycetes</taxon>
        <taxon>Micrococcales</taxon>
        <taxon>Microbacteriaceae</taxon>
        <taxon>Agrococcus</taxon>
    </lineage>
</organism>
<accession>A0A9D1YV57</accession>
<evidence type="ECO:0000256" key="5">
    <source>
        <dbReference type="ARBA" id="ARBA00023136"/>
    </source>
</evidence>
<keyword evidence="1 7" id="KW-1003">Cell membrane</keyword>
<dbReference type="EMBL" id="DXDC01000260">
    <property type="protein sequence ID" value="HIY66322.1"/>
    <property type="molecule type" value="Genomic_DNA"/>
</dbReference>
<evidence type="ECO:0000256" key="4">
    <source>
        <dbReference type="ARBA" id="ARBA00022989"/>
    </source>
</evidence>
<reference evidence="8" key="2">
    <citation type="submission" date="2021-04" db="EMBL/GenBank/DDBJ databases">
        <authorList>
            <person name="Gilroy R."/>
        </authorList>
    </citation>
    <scope>NUCLEOTIDE SEQUENCE</scope>
    <source>
        <strain evidence="8">ChiGjej1B1-98</strain>
    </source>
</reference>
<sequence>MATSKNSPARAANRAARKESRNPQWFLPVMLGFIVVGFAWIIVFYVSLQQLPIPEIGFWNVLIGFGIMFIGFIMATRWK</sequence>
<keyword evidence="5 7" id="KW-0472">Membrane</keyword>
<evidence type="ECO:0000256" key="3">
    <source>
        <dbReference type="ARBA" id="ARBA00022692"/>
    </source>
</evidence>
<evidence type="ECO:0000256" key="2">
    <source>
        <dbReference type="ARBA" id="ARBA00022618"/>
    </source>
</evidence>
<dbReference type="GO" id="GO:0051301">
    <property type="term" value="P:cell division"/>
    <property type="evidence" value="ECO:0007669"/>
    <property type="project" value="UniProtKB-UniRule"/>
</dbReference>
<dbReference type="Pfam" id="PF06781">
    <property type="entry name" value="CrgA"/>
    <property type="match status" value="1"/>
</dbReference>
<dbReference type="AlphaFoldDB" id="A0A9D1YV57"/>
<comment type="caution">
    <text evidence="8">The sequence shown here is derived from an EMBL/GenBank/DDBJ whole genome shotgun (WGS) entry which is preliminary data.</text>
</comment>
<evidence type="ECO:0000256" key="6">
    <source>
        <dbReference type="ARBA" id="ARBA00023306"/>
    </source>
</evidence>
<dbReference type="InterPro" id="IPR009619">
    <property type="entry name" value="CrgA"/>
</dbReference>
<evidence type="ECO:0000256" key="1">
    <source>
        <dbReference type="ARBA" id="ARBA00022475"/>
    </source>
</evidence>
<keyword evidence="6 7" id="KW-0131">Cell cycle</keyword>
<feature type="transmembrane region" description="Helical" evidence="7">
    <location>
        <begin position="58"/>
        <end position="76"/>
    </location>
</feature>
<name>A0A9D1YV57_9MICO</name>
<feature type="transmembrane region" description="Helical" evidence="7">
    <location>
        <begin position="25"/>
        <end position="46"/>
    </location>
</feature>